<name>A0ABV8UAU6_9PROT</name>
<accession>A0ABV8UAU6</accession>
<feature type="chain" id="PRO_5047028328" evidence="1">
    <location>
        <begin position="19"/>
        <end position="233"/>
    </location>
</feature>
<sequence length="233" mass="26016">MRTIIMACLIALNGVAAAADDYLVTQYRAAPGKLPELLKQIKETDWDEVEGTRPIIMRHSQGDQWDLMLLAPYGDSCTSEKCAKFKSLWSTLLRASTRLLVDYELRFLATSETPWSKIQAMNSGTGLYHIEMFNAAAGKHDALLSQRRRENEYLAKTGQVTNVIFTVTMGSDVDAFTIGFHESLKTFAESPDLPTEAFEQAAVEAGFKNRADISFHLRELIVGHHDTLATKVK</sequence>
<feature type="signal peptide" evidence="1">
    <location>
        <begin position="1"/>
        <end position="18"/>
    </location>
</feature>
<protein>
    <submittedName>
        <fullName evidence="2">Uncharacterized protein</fullName>
    </submittedName>
</protein>
<gene>
    <name evidence="2" type="ORF">ACFO5Q_08740</name>
</gene>
<evidence type="ECO:0000313" key="2">
    <source>
        <dbReference type="EMBL" id="MFC4347928.1"/>
    </source>
</evidence>
<keyword evidence="3" id="KW-1185">Reference proteome</keyword>
<organism evidence="2 3">
    <name type="scientific">Kordiimonas lipolytica</name>
    <dbReference type="NCBI Taxonomy" id="1662421"/>
    <lineage>
        <taxon>Bacteria</taxon>
        <taxon>Pseudomonadati</taxon>
        <taxon>Pseudomonadota</taxon>
        <taxon>Alphaproteobacteria</taxon>
        <taxon>Kordiimonadales</taxon>
        <taxon>Kordiimonadaceae</taxon>
        <taxon>Kordiimonas</taxon>
    </lineage>
</organism>
<reference evidence="3" key="1">
    <citation type="journal article" date="2019" name="Int. J. Syst. Evol. Microbiol.">
        <title>The Global Catalogue of Microorganisms (GCM) 10K type strain sequencing project: providing services to taxonomists for standard genome sequencing and annotation.</title>
        <authorList>
            <consortium name="The Broad Institute Genomics Platform"/>
            <consortium name="The Broad Institute Genome Sequencing Center for Infectious Disease"/>
            <person name="Wu L."/>
            <person name="Ma J."/>
        </authorList>
    </citation>
    <scope>NUCLEOTIDE SEQUENCE [LARGE SCALE GENOMIC DNA]</scope>
    <source>
        <strain evidence="3">CGMCC 1.15304</strain>
    </source>
</reference>
<dbReference type="RefSeq" id="WP_156432057.1">
    <property type="nucleotide sequence ID" value="NZ_JBHSCR010000005.1"/>
</dbReference>
<evidence type="ECO:0000256" key="1">
    <source>
        <dbReference type="SAM" id="SignalP"/>
    </source>
</evidence>
<proteinExistence type="predicted"/>
<dbReference type="Proteomes" id="UP001595776">
    <property type="component" value="Unassembled WGS sequence"/>
</dbReference>
<comment type="caution">
    <text evidence="2">The sequence shown here is derived from an EMBL/GenBank/DDBJ whole genome shotgun (WGS) entry which is preliminary data.</text>
</comment>
<keyword evidence="1" id="KW-0732">Signal</keyword>
<dbReference type="EMBL" id="JBHSCR010000005">
    <property type="protein sequence ID" value="MFC4347928.1"/>
    <property type="molecule type" value="Genomic_DNA"/>
</dbReference>
<evidence type="ECO:0000313" key="3">
    <source>
        <dbReference type="Proteomes" id="UP001595776"/>
    </source>
</evidence>